<sequence>MANHQAGLPDDQSGHCNFTASYMFCQAVRDHKPVWMLEDMRTTEYFHWEQDASSKMYSPSEALLCAVEHDHLPYAQYLLSRFPAEALKVPGGHFCYCPPSAPHLAMAVRHDRRYMLGLIVSIANKRPSLTSYIDRAGCVHLEDGKTPLHLACQLLRSDIVLILLGNGASPRIEDRDGLTPLDAILEQMWGSRVDVATKKLCLDYLLLFMPNPQFQMGKFLREHPERWALLLGEDKFNSLVGNIPASLCLQAMQTILQTLPPSHFPKSVQELPLPQKLKLLPCMGKQLPTEKIL</sequence>
<dbReference type="Proteomes" id="UP000827872">
    <property type="component" value="Linkage Group LG03"/>
</dbReference>
<dbReference type="EMBL" id="CM037616">
    <property type="protein sequence ID" value="KAH7991185.1"/>
    <property type="molecule type" value="Genomic_DNA"/>
</dbReference>
<gene>
    <name evidence="1" type="ORF">K3G42_002638</name>
</gene>
<keyword evidence="2" id="KW-1185">Reference proteome</keyword>
<proteinExistence type="predicted"/>
<evidence type="ECO:0000313" key="1">
    <source>
        <dbReference type="EMBL" id="KAH7991185.1"/>
    </source>
</evidence>
<organism evidence="1 2">
    <name type="scientific">Sphaerodactylus townsendi</name>
    <dbReference type="NCBI Taxonomy" id="933632"/>
    <lineage>
        <taxon>Eukaryota</taxon>
        <taxon>Metazoa</taxon>
        <taxon>Chordata</taxon>
        <taxon>Craniata</taxon>
        <taxon>Vertebrata</taxon>
        <taxon>Euteleostomi</taxon>
        <taxon>Lepidosauria</taxon>
        <taxon>Squamata</taxon>
        <taxon>Bifurcata</taxon>
        <taxon>Gekkota</taxon>
        <taxon>Sphaerodactylidae</taxon>
        <taxon>Sphaerodactylus</taxon>
    </lineage>
</organism>
<evidence type="ECO:0000313" key="2">
    <source>
        <dbReference type="Proteomes" id="UP000827872"/>
    </source>
</evidence>
<protein>
    <submittedName>
        <fullName evidence="1">Uncharacterized protein</fullName>
    </submittedName>
</protein>
<reference evidence="1" key="1">
    <citation type="submission" date="2021-08" db="EMBL/GenBank/DDBJ databases">
        <title>The first chromosome-level gecko genome reveals the dynamic sex chromosomes of Neotropical dwarf geckos (Sphaerodactylidae: Sphaerodactylus).</title>
        <authorList>
            <person name="Pinto B.J."/>
            <person name="Keating S.E."/>
            <person name="Gamble T."/>
        </authorList>
    </citation>
    <scope>NUCLEOTIDE SEQUENCE</scope>
    <source>
        <strain evidence="1">TG3544</strain>
    </source>
</reference>
<comment type="caution">
    <text evidence="1">The sequence shown here is derived from an EMBL/GenBank/DDBJ whole genome shotgun (WGS) entry which is preliminary data.</text>
</comment>
<name>A0ACB8EFA4_9SAUR</name>
<accession>A0ACB8EFA4</accession>